<proteinExistence type="predicted"/>
<dbReference type="SUPFAM" id="SSF51735">
    <property type="entry name" value="NAD(P)-binding Rossmann-fold domains"/>
    <property type="match status" value="1"/>
</dbReference>
<dbReference type="InterPro" id="IPR020843">
    <property type="entry name" value="ER"/>
</dbReference>
<evidence type="ECO:0000313" key="2">
    <source>
        <dbReference type="EMBL" id="KAG0654508.1"/>
    </source>
</evidence>
<dbReference type="Pfam" id="PF08240">
    <property type="entry name" value="ADH_N"/>
    <property type="match status" value="1"/>
</dbReference>
<dbReference type="PANTHER" id="PTHR45033:SF3">
    <property type="entry name" value="DEHYDROGENASE, PUTATIVE (AFU_ORTHOLOGUE AFUA_2G13270)-RELATED"/>
    <property type="match status" value="1"/>
</dbReference>
<dbReference type="AlphaFoldDB" id="A0A9P6VSN6"/>
<protein>
    <recommendedName>
        <fullName evidence="1">Enoyl reductase (ER) domain-containing protein</fullName>
    </recommendedName>
</protein>
<dbReference type="Gene3D" id="3.90.180.10">
    <property type="entry name" value="Medium-chain alcohol dehydrogenases, catalytic domain"/>
    <property type="match status" value="1"/>
</dbReference>
<dbReference type="FunFam" id="3.40.50.720:FF:000481">
    <property type="entry name" value="Alcohol dehydrogenase, variant"/>
    <property type="match status" value="1"/>
</dbReference>
<reference evidence="2 3" key="1">
    <citation type="submission" date="2020-11" db="EMBL/GenBank/DDBJ databases">
        <title>Kefir isolates.</title>
        <authorList>
            <person name="Marcisauskas S."/>
            <person name="Kim Y."/>
            <person name="Blasche S."/>
        </authorList>
    </citation>
    <scope>NUCLEOTIDE SEQUENCE [LARGE SCALE GENOMIC DNA]</scope>
    <source>
        <strain evidence="2 3">KR</strain>
    </source>
</reference>
<dbReference type="Pfam" id="PF00107">
    <property type="entry name" value="ADH_zinc_N"/>
    <property type="match status" value="1"/>
</dbReference>
<evidence type="ECO:0000259" key="1">
    <source>
        <dbReference type="SMART" id="SM00829"/>
    </source>
</evidence>
<comment type="caution">
    <text evidence="2">The sequence shown here is derived from an EMBL/GenBank/DDBJ whole genome shotgun (WGS) entry which is preliminary data.</text>
</comment>
<dbReference type="PANTHER" id="PTHR45033">
    <property type="match status" value="1"/>
</dbReference>
<dbReference type="SMART" id="SM00829">
    <property type="entry name" value="PKS_ER"/>
    <property type="match status" value="1"/>
</dbReference>
<gene>
    <name evidence="2" type="ORF">C6P46_001618</name>
</gene>
<sequence length="366" mass="38909">MPEQMQALVLVKTSGDEWKPGPKTWHPIQVKDVPVPTPKEDQVLVKVLAAAFNHRDVFQRQSLYPGTIFHADSAPSILGADAVGIVVSPGHHLSNKRVLVAPAVNWLKDPSGPDVPGKQFGILGSVKQTDGRGTFAEYVVVGKDDVIECPEHLSVAEAATVPLGGLTSYRATFTKANVKSGDNVLITGIGGGVAILALQFCVAVGANVWVTSSSPAKIKRAQELGAKGGVNYKDADWPKQLQKMLPSSRPFLDAAIDSGGGPLGTQLIRLLRDGAIISCYGQTTMQPLDMPMALVLKNVEIRGSTMGSREEFFSAVKLIGEKKIKPIVDSVLNGLGEAEKGFQLLKEGGQFGKIAIQIATGEKSKM</sequence>
<dbReference type="InterPro" id="IPR013154">
    <property type="entry name" value="ADH-like_N"/>
</dbReference>
<dbReference type="InterPro" id="IPR052711">
    <property type="entry name" value="Zinc_ADH-like"/>
</dbReference>
<dbReference type="OrthoDB" id="1706066at2759"/>
<dbReference type="InterPro" id="IPR011032">
    <property type="entry name" value="GroES-like_sf"/>
</dbReference>
<name>A0A9P6VSN6_RHOMI</name>
<evidence type="ECO:0000313" key="3">
    <source>
        <dbReference type="Proteomes" id="UP000777482"/>
    </source>
</evidence>
<dbReference type="EMBL" id="PUHQ01000147">
    <property type="protein sequence ID" value="KAG0654508.1"/>
    <property type="molecule type" value="Genomic_DNA"/>
</dbReference>
<dbReference type="Proteomes" id="UP000777482">
    <property type="component" value="Unassembled WGS sequence"/>
</dbReference>
<dbReference type="InterPro" id="IPR036291">
    <property type="entry name" value="NAD(P)-bd_dom_sf"/>
</dbReference>
<keyword evidence="3" id="KW-1185">Reference proteome</keyword>
<dbReference type="Gene3D" id="3.40.50.720">
    <property type="entry name" value="NAD(P)-binding Rossmann-like Domain"/>
    <property type="match status" value="1"/>
</dbReference>
<accession>A0A9P6VSN6</accession>
<organism evidence="2 3">
    <name type="scientific">Rhodotorula mucilaginosa</name>
    <name type="common">Yeast</name>
    <name type="synonym">Rhodotorula rubra</name>
    <dbReference type="NCBI Taxonomy" id="5537"/>
    <lineage>
        <taxon>Eukaryota</taxon>
        <taxon>Fungi</taxon>
        <taxon>Dikarya</taxon>
        <taxon>Basidiomycota</taxon>
        <taxon>Pucciniomycotina</taxon>
        <taxon>Microbotryomycetes</taxon>
        <taxon>Sporidiobolales</taxon>
        <taxon>Sporidiobolaceae</taxon>
        <taxon>Rhodotorula</taxon>
    </lineage>
</organism>
<dbReference type="InterPro" id="IPR013149">
    <property type="entry name" value="ADH-like_C"/>
</dbReference>
<feature type="domain" description="Enoyl reductase (ER)" evidence="1">
    <location>
        <begin position="23"/>
        <end position="356"/>
    </location>
</feature>
<dbReference type="GO" id="GO:0016491">
    <property type="term" value="F:oxidoreductase activity"/>
    <property type="evidence" value="ECO:0007669"/>
    <property type="project" value="InterPro"/>
</dbReference>
<dbReference type="SUPFAM" id="SSF50129">
    <property type="entry name" value="GroES-like"/>
    <property type="match status" value="1"/>
</dbReference>